<feature type="region of interest" description="Disordered" evidence="1">
    <location>
        <begin position="1"/>
        <end position="22"/>
    </location>
</feature>
<dbReference type="RefSeq" id="WP_376753915.1">
    <property type="nucleotide sequence ID" value="NZ_CP124550.1"/>
</dbReference>
<keyword evidence="2" id="KW-0472">Membrane</keyword>
<keyword evidence="2" id="KW-0812">Transmembrane</keyword>
<feature type="compositionally biased region" description="Low complexity" evidence="1">
    <location>
        <begin position="77"/>
        <end position="101"/>
    </location>
</feature>
<evidence type="ECO:0000256" key="1">
    <source>
        <dbReference type="SAM" id="MobiDB-lite"/>
    </source>
</evidence>
<name>A0ABY8WWQ3_9BACT</name>
<dbReference type="Proteomes" id="UP001177295">
    <property type="component" value="Chromosome"/>
</dbReference>
<sequence length="126" mass="12220">MKIEDGFNASPKAPAAARQSAVNTGLVVAAVSMALLTGVIGYMLGMQSSGSRSLAGSQGVAPGGSSQQGGAPGGSGSAPPQTGSSAQQPPNQTSQPTSNTPAQNQGANQTAPKTNPQQPANSTSNT</sequence>
<feature type="compositionally biased region" description="Gly residues" evidence="1">
    <location>
        <begin position="66"/>
        <end position="76"/>
    </location>
</feature>
<keyword evidence="4" id="KW-1185">Reference proteome</keyword>
<protein>
    <submittedName>
        <fullName evidence="3">Uncharacterized protein</fullName>
    </submittedName>
</protein>
<evidence type="ECO:0000313" key="4">
    <source>
        <dbReference type="Proteomes" id="UP001177295"/>
    </source>
</evidence>
<accession>A0ABY8WWQ3</accession>
<dbReference type="EMBL" id="CP124550">
    <property type="protein sequence ID" value="WIO46386.1"/>
    <property type="molecule type" value="Genomic_DNA"/>
</dbReference>
<evidence type="ECO:0000313" key="3">
    <source>
        <dbReference type="EMBL" id="WIO46386.1"/>
    </source>
</evidence>
<feature type="region of interest" description="Disordered" evidence="1">
    <location>
        <begin position="48"/>
        <end position="126"/>
    </location>
</feature>
<organism evidence="3 4">
    <name type="scientific">Candidatus Southlakia epibionticum</name>
    <dbReference type="NCBI Taxonomy" id="3043284"/>
    <lineage>
        <taxon>Bacteria</taxon>
        <taxon>Candidatus Saccharimonadota</taxon>
        <taxon>Candidatus Saccharimonadia</taxon>
        <taxon>Candidatus Saccharimonadales</taxon>
        <taxon>Candidatus Saccharimonadaceae</taxon>
        <taxon>Candidatus Southlakia</taxon>
    </lineage>
</organism>
<reference evidence="3 4" key="1">
    <citation type="journal article" date="2023" name="Cell">
        <title>Genetic manipulation of Patescibacteria provides mechanistic insights into microbial dark matter and the epibiotic lifestyle.</title>
        <authorList>
            <person name="Wang Y."/>
            <person name="Gallagher L.A."/>
            <person name="Andrade P.A."/>
            <person name="Liu A."/>
            <person name="Humphreys I.R."/>
            <person name="Turkarslan S."/>
            <person name="Cutler K.J."/>
            <person name="Arrieta-Ortiz M.L."/>
            <person name="Li Y."/>
            <person name="Radey M.C."/>
            <person name="McLean J.S."/>
            <person name="Cong Q."/>
            <person name="Baker D."/>
            <person name="Baliga N.S."/>
            <person name="Peterson S.B."/>
            <person name="Mougous J.D."/>
        </authorList>
    </citation>
    <scope>NUCLEOTIDE SEQUENCE [LARGE SCALE GENOMIC DNA]</scope>
    <source>
        <strain evidence="3 4">ML1</strain>
    </source>
</reference>
<feature type="compositionally biased region" description="Low complexity" evidence="1">
    <location>
        <begin position="55"/>
        <end position="65"/>
    </location>
</feature>
<evidence type="ECO:0000256" key="2">
    <source>
        <dbReference type="SAM" id="Phobius"/>
    </source>
</evidence>
<proteinExistence type="predicted"/>
<feature type="compositionally biased region" description="Polar residues" evidence="1">
    <location>
        <begin position="102"/>
        <end position="126"/>
    </location>
</feature>
<keyword evidence="2" id="KW-1133">Transmembrane helix</keyword>
<gene>
    <name evidence="3" type="ORF">SEML1_0789</name>
</gene>
<feature type="transmembrane region" description="Helical" evidence="2">
    <location>
        <begin position="20"/>
        <end position="44"/>
    </location>
</feature>